<keyword evidence="4" id="KW-0418">Kinase</keyword>
<evidence type="ECO:0000256" key="3">
    <source>
        <dbReference type="ARBA" id="ARBA00022741"/>
    </source>
</evidence>
<dbReference type="InterPro" id="IPR016064">
    <property type="entry name" value="NAD/diacylglycerol_kinase_sf"/>
</dbReference>
<protein>
    <recommendedName>
        <fullName evidence="10">NADH kinase</fullName>
    </recommendedName>
</protein>
<evidence type="ECO:0000313" key="8">
    <source>
        <dbReference type="EMBL" id="WWD17967.1"/>
    </source>
</evidence>
<evidence type="ECO:0000256" key="5">
    <source>
        <dbReference type="ARBA" id="ARBA00022840"/>
    </source>
</evidence>
<evidence type="ECO:0000256" key="1">
    <source>
        <dbReference type="ARBA" id="ARBA00010995"/>
    </source>
</evidence>
<dbReference type="Gene3D" id="3.40.50.10330">
    <property type="entry name" value="Probable inorganic polyphosphate/atp-NAD kinase, domain 1"/>
    <property type="match status" value="1"/>
</dbReference>
<dbReference type="Pfam" id="PF20143">
    <property type="entry name" value="NAD_kinase_C"/>
    <property type="match status" value="1"/>
</dbReference>
<dbReference type="InterPro" id="IPR017438">
    <property type="entry name" value="ATP-NAD_kinase_N"/>
</dbReference>
<evidence type="ECO:0000256" key="6">
    <source>
        <dbReference type="ARBA" id="ARBA00022857"/>
    </source>
</evidence>
<dbReference type="Pfam" id="PF01513">
    <property type="entry name" value="NAD_kinase"/>
    <property type="match status" value="1"/>
</dbReference>
<dbReference type="GO" id="GO:0006741">
    <property type="term" value="P:NADP+ biosynthetic process"/>
    <property type="evidence" value="ECO:0007669"/>
    <property type="project" value="InterPro"/>
</dbReference>
<accession>A0AAJ8MWI8</accession>
<keyword evidence="3" id="KW-0547">Nucleotide-binding</keyword>
<organism evidence="8 9">
    <name type="scientific">Kwoniella shandongensis</name>
    <dbReference type="NCBI Taxonomy" id="1734106"/>
    <lineage>
        <taxon>Eukaryota</taxon>
        <taxon>Fungi</taxon>
        <taxon>Dikarya</taxon>
        <taxon>Basidiomycota</taxon>
        <taxon>Agaricomycotina</taxon>
        <taxon>Tremellomycetes</taxon>
        <taxon>Tremellales</taxon>
        <taxon>Cryptococcaceae</taxon>
        <taxon>Kwoniella</taxon>
    </lineage>
</organism>
<dbReference type="InterPro" id="IPR017437">
    <property type="entry name" value="ATP-NAD_kinase_PpnK-typ_C"/>
</dbReference>
<sequence length="415" mass="44855">MTRQGCWIDIISVMFGTSSNITVKASHLLASRLRCPAQLYVTRRRLIHQLRDLPAPTPEQLTNKPRLSPCDTIEAESSSMGAARFSPAHQLSRWTSAPTTLLLIQKRDDPRTTAAMGKILAHLREHYPHLRLIVEPHTAVEHPAFEDLIVTSTGDEALLPLHTSLVLTLGGDGTILHVSNLFSQGECPPVLSFSMGSLGFLLPFHIDALASALENTLTGPVSVLNRMRLACTPVAANGEIVDRCTKAVGDAGWQVMNEVTLHRGRHGHLTVVDAFFDGQHLTEAVADGLLVSTPTGSTAYSLSAGGPISHPETDAFLLTPIAPRSLSFRTVILPGRGQVRLEISPLARSPAELSVDGREVCLLNAKESVVITKSPYPIPCIERSGAESGWVRDINSLLQFNVGFRNKSLIGHGIA</sequence>
<reference evidence="8" key="1">
    <citation type="submission" date="2017-08" db="EMBL/GenBank/DDBJ databases">
        <authorList>
            <person name="Cuomo C."/>
            <person name="Billmyre B."/>
            <person name="Heitman J."/>
        </authorList>
    </citation>
    <scope>NUCLEOTIDE SEQUENCE</scope>
    <source>
        <strain evidence="8">CBS 12478</strain>
    </source>
</reference>
<evidence type="ECO:0000256" key="2">
    <source>
        <dbReference type="ARBA" id="ARBA00022679"/>
    </source>
</evidence>
<dbReference type="InterPro" id="IPR002504">
    <property type="entry name" value="NADK"/>
</dbReference>
<keyword evidence="2" id="KW-0808">Transferase</keyword>
<dbReference type="GeneID" id="43588567"/>
<name>A0AAJ8MWI8_9TREE</name>
<dbReference type="AlphaFoldDB" id="A0AAJ8MWI8"/>
<keyword evidence="5" id="KW-0067">ATP-binding</keyword>
<evidence type="ECO:0000313" key="9">
    <source>
        <dbReference type="Proteomes" id="UP000322225"/>
    </source>
</evidence>
<evidence type="ECO:0008006" key="10">
    <source>
        <dbReference type="Google" id="ProtNLM"/>
    </source>
</evidence>
<comment type="similarity">
    <text evidence="1">Belongs to the NAD kinase family.</text>
</comment>
<dbReference type="PANTHER" id="PTHR20275">
    <property type="entry name" value="NAD KINASE"/>
    <property type="match status" value="1"/>
</dbReference>
<dbReference type="Proteomes" id="UP000322225">
    <property type="component" value="Chromosome 4"/>
</dbReference>
<dbReference type="GO" id="GO:0005524">
    <property type="term" value="F:ATP binding"/>
    <property type="evidence" value="ECO:0007669"/>
    <property type="project" value="UniProtKB-KW"/>
</dbReference>
<dbReference type="HAMAP" id="MF_00361">
    <property type="entry name" value="NAD_kinase"/>
    <property type="match status" value="1"/>
</dbReference>
<dbReference type="FunFam" id="2.60.200.30:FF:000009">
    <property type="entry name" value="Poly(P)/ATP NAD kinase"/>
    <property type="match status" value="1"/>
</dbReference>
<gene>
    <name evidence="8" type="ORF">CI109_102412</name>
</gene>
<evidence type="ECO:0000256" key="4">
    <source>
        <dbReference type="ARBA" id="ARBA00022777"/>
    </source>
</evidence>
<dbReference type="GO" id="GO:0003951">
    <property type="term" value="F:NAD+ kinase activity"/>
    <property type="evidence" value="ECO:0007669"/>
    <property type="project" value="InterPro"/>
</dbReference>
<dbReference type="Gene3D" id="2.60.200.30">
    <property type="entry name" value="Probable inorganic polyphosphate/atp-NAD kinase, domain 2"/>
    <property type="match status" value="1"/>
</dbReference>
<reference evidence="8" key="2">
    <citation type="submission" date="2024-01" db="EMBL/GenBank/DDBJ databases">
        <title>Comparative genomics of Cryptococcus and Kwoniella reveals pathogenesis evolution and contrasting modes of karyotype evolution via chromosome fusion or intercentromeric recombination.</title>
        <authorList>
            <person name="Coelho M.A."/>
            <person name="David-Palma M."/>
            <person name="Shea T."/>
            <person name="Bowers K."/>
            <person name="McGinley-Smith S."/>
            <person name="Mohammad A.W."/>
            <person name="Gnirke A."/>
            <person name="Yurkov A.M."/>
            <person name="Nowrousian M."/>
            <person name="Sun S."/>
            <person name="Cuomo C.A."/>
            <person name="Heitman J."/>
        </authorList>
    </citation>
    <scope>NUCLEOTIDE SEQUENCE</scope>
    <source>
        <strain evidence="8">CBS 12478</strain>
    </source>
</reference>
<keyword evidence="6" id="KW-0521">NADP</keyword>
<dbReference type="RefSeq" id="XP_031861297.2">
    <property type="nucleotide sequence ID" value="XM_032004432.2"/>
</dbReference>
<dbReference type="PANTHER" id="PTHR20275:SF26">
    <property type="entry name" value="NADH KINASE POS5, MITOCHONDRIAL"/>
    <property type="match status" value="1"/>
</dbReference>
<proteinExistence type="inferred from homology"/>
<keyword evidence="9" id="KW-1185">Reference proteome</keyword>
<dbReference type="SUPFAM" id="SSF111331">
    <property type="entry name" value="NAD kinase/diacylglycerol kinase-like"/>
    <property type="match status" value="1"/>
</dbReference>
<keyword evidence="7" id="KW-0520">NAD</keyword>
<dbReference type="KEGG" id="ksn:43588567"/>
<dbReference type="GO" id="GO:0019674">
    <property type="term" value="P:NAD+ metabolic process"/>
    <property type="evidence" value="ECO:0007669"/>
    <property type="project" value="InterPro"/>
</dbReference>
<dbReference type="EMBL" id="CP144054">
    <property type="protein sequence ID" value="WWD17967.1"/>
    <property type="molecule type" value="Genomic_DNA"/>
</dbReference>
<evidence type="ECO:0000256" key="7">
    <source>
        <dbReference type="ARBA" id="ARBA00023027"/>
    </source>
</evidence>